<dbReference type="EMBL" id="CAWUPB010001197">
    <property type="protein sequence ID" value="CAK7356541.1"/>
    <property type="molecule type" value="Genomic_DNA"/>
</dbReference>
<feature type="domain" description="RING-type" evidence="15">
    <location>
        <begin position="56"/>
        <end position="98"/>
    </location>
</feature>
<sequence>MTGCCSHQRWLSHSELRRSDSGENNSIVLNLKPYSTSAFKYKKGMASAEALRETECVVCLTGFKDEECVQQLPECMHSFHAPCIDMWLYSHSHCPLCRRPVQRLDSLKDSLTTEENSRDGLLDIRISS</sequence>
<comment type="similarity">
    <text evidence="13">Belongs to the RING-type zinc finger family. ATL subfamily.</text>
</comment>
<evidence type="ECO:0000256" key="5">
    <source>
        <dbReference type="ARBA" id="ARBA00022679"/>
    </source>
</evidence>
<dbReference type="GO" id="GO:0061630">
    <property type="term" value="F:ubiquitin protein ligase activity"/>
    <property type="evidence" value="ECO:0007669"/>
    <property type="project" value="UniProtKB-EC"/>
</dbReference>
<evidence type="ECO:0000256" key="3">
    <source>
        <dbReference type="ARBA" id="ARBA00004906"/>
    </source>
</evidence>
<evidence type="ECO:0000313" key="16">
    <source>
        <dbReference type="EMBL" id="CAK7356541.1"/>
    </source>
</evidence>
<comment type="pathway">
    <text evidence="3">Protein modification; protein ubiquitination.</text>
</comment>
<protein>
    <recommendedName>
        <fullName evidence="4">RING-type E3 ubiquitin transferase</fullName>
        <ecNumber evidence="4">2.3.2.27</ecNumber>
    </recommendedName>
</protein>
<dbReference type="SMART" id="SM00184">
    <property type="entry name" value="RING"/>
    <property type="match status" value="1"/>
</dbReference>
<evidence type="ECO:0000313" key="17">
    <source>
        <dbReference type="Proteomes" id="UP001314170"/>
    </source>
</evidence>
<dbReference type="InterPro" id="IPR001841">
    <property type="entry name" value="Znf_RING"/>
</dbReference>
<dbReference type="Proteomes" id="UP001314170">
    <property type="component" value="Unassembled WGS sequence"/>
</dbReference>
<dbReference type="GO" id="GO:0016020">
    <property type="term" value="C:membrane"/>
    <property type="evidence" value="ECO:0007669"/>
    <property type="project" value="UniProtKB-SubCell"/>
</dbReference>
<evidence type="ECO:0000256" key="6">
    <source>
        <dbReference type="ARBA" id="ARBA00022692"/>
    </source>
</evidence>
<gene>
    <name evidence="16" type="ORF">DCAF_LOCUS26814</name>
</gene>
<comment type="subcellular location">
    <subcellularLocation>
        <location evidence="2">Membrane</location>
        <topology evidence="2">Single-pass membrane protein</topology>
    </subcellularLocation>
</comment>
<name>A0AAV1SSN7_9ROSI</name>
<dbReference type="GO" id="GO:0016567">
    <property type="term" value="P:protein ubiquitination"/>
    <property type="evidence" value="ECO:0007669"/>
    <property type="project" value="InterPro"/>
</dbReference>
<keyword evidence="9" id="KW-0833">Ubl conjugation pathway</keyword>
<keyword evidence="11" id="KW-1133">Transmembrane helix</keyword>
<dbReference type="PROSITE" id="PS50089">
    <property type="entry name" value="ZF_RING_2"/>
    <property type="match status" value="1"/>
</dbReference>
<keyword evidence="12" id="KW-0472">Membrane</keyword>
<keyword evidence="8 14" id="KW-0863">Zinc-finger</keyword>
<dbReference type="PANTHER" id="PTHR46913:SF1">
    <property type="entry name" value="RING-H2 FINGER PROTEIN ATL16"/>
    <property type="match status" value="1"/>
</dbReference>
<dbReference type="EC" id="2.3.2.27" evidence="4"/>
<evidence type="ECO:0000256" key="9">
    <source>
        <dbReference type="ARBA" id="ARBA00022786"/>
    </source>
</evidence>
<keyword evidence="5" id="KW-0808">Transferase</keyword>
<keyword evidence="6" id="KW-0812">Transmembrane</keyword>
<evidence type="ECO:0000256" key="7">
    <source>
        <dbReference type="ARBA" id="ARBA00022723"/>
    </source>
</evidence>
<dbReference type="AlphaFoldDB" id="A0AAV1SSN7"/>
<evidence type="ECO:0000256" key="10">
    <source>
        <dbReference type="ARBA" id="ARBA00022833"/>
    </source>
</evidence>
<dbReference type="InterPro" id="IPR013083">
    <property type="entry name" value="Znf_RING/FYVE/PHD"/>
</dbReference>
<comment type="caution">
    <text evidence="16">The sequence shown here is derived from an EMBL/GenBank/DDBJ whole genome shotgun (WGS) entry which is preliminary data.</text>
</comment>
<comment type="catalytic activity">
    <reaction evidence="1">
        <text>S-ubiquitinyl-[E2 ubiquitin-conjugating enzyme]-L-cysteine + [acceptor protein]-L-lysine = [E2 ubiquitin-conjugating enzyme]-L-cysteine + N(6)-ubiquitinyl-[acceptor protein]-L-lysine.</text>
        <dbReference type="EC" id="2.3.2.27"/>
    </reaction>
</comment>
<proteinExistence type="inferred from homology"/>
<evidence type="ECO:0000256" key="1">
    <source>
        <dbReference type="ARBA" id="ARBA00000900"/>
    </source>
</evidence>
<evidence type="ECO:0000259" key="15">
    <source>
        <dbReference type="PROSITE" id="PS50089"/>
    </source>
</evidence>
<dbReference type="Pfam" id="PF13639">
    <property type="entry name" value="zf-RING_2"/>
    <property type="match status" value="1"/>
</dbReference>
<evidence type="ECO:0000256" key="13">
    <source>
        <dbReference type="ARBA" id="ARBA00024209"/>
    </source>
</evidence>
<keyword evidence="17" id="KW-1185">Reference proteome</keyword>
<dbReference type="InterPro" id="IPR044600">
    <property type="entry name" value="ATL1/ATL16-like"/>
</dbReference>
<evidence type="ECO:0000256" key="2">
    <source>
        <dbReference type="ARBA" id="ARBA00004167"/>
    </source>
</evidence>
<evidence type="ECO:0000256" key="12">
    <source>
        <dbReference type="ARBA" id="ARBA00023136"/>
    </source>
</evidence>
<dbReference type="SUPFAM" id="SSF57850">
    <property type="entry name" value="RING/U-box"/>
    <property type="match status" value="1"/>
</dbReference>
<evidence type="ECO:0000256" key="11">
    <source>
        <dbReference type="ARBA" id="ARBA00022989"/>
    </source>
</evidence>
<accession>A0AAV1SSN7</accession>
<reference evidence="16 17" key="1">
    <citation type="submission" date="2024-01" db="EMBL/GenBank/DDBJ databases">
        <authorList>
            <person name="Waweru B."/>
        </authorList>
    </citation>
    <scope>NUCLEOTIDE SEQUENCE [LARGE SCALE GENOMIC DNA]</scope>
</reference>
<keyword evidence="7" id="KW-0479">Metal-binding</keyword>
<organism evidence="16 17">
    <name type="scientific">Dovyalis caffra</name>
    <dbReference type="NCBI Taxonomy" id="77055"/>
    <lineage>
        <taxon>Eukaryota</taxon>
        <taxon>Viridiplantae</taxon>
        <taxon>Streptophyta</taxon>
        <taxon>Embryophyta</taxon>
        <taxon>Tracheophyta</taxon>
        <taxon>Spermatophyta</taxon>
        <taxon>Magnoliopsida</taxon>
        <taxon>eudicotyledons</taxon>
        <taxon>Gunneridae</taxon>
        <taxon>Pentapetalae</taxon>
        <taxon>rosids</taxon>
        <taxon>fabids</taxon>
        <taxon>Malpighiales</taxon>
        <taxon>Salicaceae</taxon>
        <taxon>Flacourtieae</taxon>
        <taxon>Dovyalis</taxon>
    </lineage>
</organism>
<keyword evidence="10" id="KW-0862">Zinc</keyword>
<evidence type="ECO:0000256" key="14">
    <source>
        <dbReference type="PROSITE-ProRule" id="PRU00175"/>
    </source>
</evidence>
<dbReference type="GO" id="GO:0008270">
    <property type="term" value="F:zinc ion binding"/>
    <property type="evidence" value="ECO:0007669"/>
    <property type="project" value="UniProtKB-KW"/>
</dbReference>
<evidence type="ECO:0000256" key="8">
    <source>
        <dbReference type="ARBA" id="ARBA00022771"/>
    </source>
</evidence>
<dbReference type="Gene3D" id="3.30.40.10">
    <property type="entry name" value="Zinc/RING finger domain, C3HC4 (zinc finger)"/>
    <property type="match status" value="1"/>
</dbReference>
<evidence type="ECO:0000256" key="4">
    <source>
        <dbReference type="ARBA" id="ARBA00012483"/>
    </source>
</evidence>
<dbReference type="PANTHER" id="PTHR46913">
    <property type="entry name" value="RING-H2 FINGER PROTEIN ATL16"/>
    <property type="match status" value="1"/>
</dbReference>